<feature type="compositionally biased region" description="Low complexity" evidence="7">
    <location>
        <begin position="1"/>
        <end position="26"/>
    </location>
</feature>
<evidence type="ECO:0000256" key="6">
    <source>
        <dbReference type="RuleBase" id="RU365038"/>
    </source>
</evidence>
<dbReference type="GO" id="GO:0061630">
    <property type="term" value="F:ubiquitin protein ligase activity"/>
    <property type="evidence" value="ECO:0007669"/>
    <property type="project" value="UniProtKB-EC"/>
</dbReference>
<comment type="subcellular location">
    <subcellularLocation>
        <location evidence="1 6">Nucleus</location>
    </subcellularLocation>
</comment>
<gene>
    <name evidence="8" type="ORF">OSB1V03_LOCUS23427</name>
</gene>
<comment type="similarity">
    <text evidence="6">Belongs to the BRE1 family.</text>
</comment>
<accession>A0A7R9M1E1</accession>
<dbReference type="EMBL" id="CAJPIZ010058492">
    <property type="protein sequence ID" value="CAG2123482.1"/>
    <property type="molecule type" value="Genomic_DNA"/>
</dbReference>
<evidence type="ECO:0000313" key="9">
    <source>
        <dbReference type="Proteomes" id="UP000759131"/>
    </source>
</evidence>
<proteinExistence type="inferred from homology"/>
<reference evidence="8" key="1">
    <citation type="submission" date="2020-11" db="EMBL/GenBank/DDBJ databases">
        <authorList>
            <person name="Tran Van P."/>
        </authorList>
    </citation>
    <scope>NUCLEOTIDE SEQUENCE</scope>
</reference>
<feature type="region of interest" description="Disordered" evidence="7">
    <location>
        <begin position="120"/>
        <end position="150"/>
    </location>
</feature>
<dbReference type="EMBL" id="OC913067">
    <property type="protein sequence ID" value="CAD7651569.1"/>
    <property type="molecule type" value="Genomic_DNA"/>
</dbReference>
<evidence type="ECO:0000256" key="7">
    <source>
        <dbReference type="SAM" id="MobiDB-lite"/>
    </source>
</evidence>
<keyword evidence="6" id="KW-0808">Transferase</keyword>
<dbReference type="OrthoDB" id="10266039at2759"/>
<dbReference type="GO" id="GO:0008270">
    <property type="term" value="F:zinc ion binding"/>
    <property type="evidence" value="ECO:0007669"/>
    <property type="project" value="UniProtKB-KW"/>
</dbReference>
<keyword evidence="3 6" id="KW-0863">Zinc-finger</keyword>
<evidence type="ECO:0000256" key="2">
    <source>
        <dbReference type="ARBA" id="ARBA00022723"/>
    </source>
</evidence>
<dbReference type="UniPathway" id="UPA00143"/>
<keyword evidence="6" id="KW-0156">Chromatin regulator</keyword>
<evidence type="ECO:0000256" key="5">
    <source>
        <dbReference type="ARBA" id="ARBA00023242"/>
    </source>
</evidence>
<keyword evidence="6" id="KW-0175">Coiled coil</keyword>
<dbReference type="Proteomes" id="UP000759131">
    <property type="component" value="Unassembled WGS sequence"/>
</dbReference>
<dbReference type="EC" id="2.3.2.27" evidence="6"/>
<evidence type="ECO:0000256" key="4">
    <source>
        <dbReference type="ARBA" id="ARBA00022833"/>
    </source>
</evidence>
<dbReference type="AlphaFoldDB" id="A0A7R9M1E1"/>
<dbReference type="PANTHER" id="PTHR23163:SF0">
    <property type="entry name" value="E3 UBIQUITIN-PROTEIN LIGASE BRE1"/>
    <property type="match status" value="1"/>
</dbReference>
<dbReference type="InterPro" id="IPR013956">
    <property type="entry name" value="E3_ubiquit_lig_Bre1"/>
</dbReference>
<organism evidence="8">
    <name type="scientific">Medioppia subpectinata</name>
    <dbReference type="NCBI Taxonomy" id="1979941"/>
    <lineage>
        <taxon>Eukaryota</taxon>
        <taxon>Metazoa</taxon>
        <taxon>Ecdysozoa</taxon>
        <taxon>Arthropoda</taxon>
        <taxon>Chelicerata</taxon>
        <taxon>Arachnida</taxon>
        <taxon>Acari</taxon>
        <taxon>Acariformes</taxon>
        <taxon>Sarcoptiformes</taxon>
        <taxon>Oribatida</taxon>
        <taxon>Brachypylina</taxon>
        <taxon>Oppioidea</taxon>
        <taxon>Oppiidae</taxon>
        <taxon>Medioppia</taxon>
    </lineage>
</organism>
<keyword evidence="5 6" id="KW-0539">Nucleus</keyword>
<dbReference type="GO" id="GO:0016567">
    <property type="term" value="P:protein ubiquitination"/>
    <property type="evidence" value="ECO:0007669"/>
    <property type="project" value="UniProtKB-UniRule"/>
</dbReference>
<sequence>MSTTKRSSSTDSSNSSSSNPSTHSSSVPPKKRQRVVAEQPRLVVASGEELDIGVLRYQNKRLAERLQQRQRLEADLKSRIEQLEKKQTSDEVITYVINRYWNQLNEDLRVLLLRFDAETSDETENKNENEETTSFLRQLSNWDKEEMDEN</sequence>
<evidence type="ECO:0000256" key="3">
    <source>
        <dbReference type="ARBA" id="ARBA00022771"/>
    </source>
</evidence>
<feature type="region of interest" description="Disordered" evidence="7">
    <location>
        <begin position="1"/>
        <end position="37"/>
    </location>
</feature>
<keyword evidence="6" id="KW-0833">Ubl conjugation pathway</keyword>
<evidence type="ECO:0000256" key="1">
    <source>
        <dbReference type="ARBA" id="ARBA00004123"/>
    </source>
</evidence>
<comment type="catalytic activity">
    <reaction evidence="6">
        <text>S-ubiquitinyl-[E2 ubiquitin-conjugating enzyme]-L-cysteine + [acceptor protein]-L-lysine = [E2 ubiquitin-conjugating enzyme]-L-cysteine + N(6)-ubiquitinyl-[acceptor protein]-L-lysine.</text>
        <dbReference type="EC" id="2.3.2.27"/>
    </reaction>
</comment>
<name>A0A7R9M1E1_9ACAR</name>
<keyword evidence="4 6" id="KW-0862">Zinc</keyword>
<dbReference type="GO" id="GO:0005634">
    <property type="term" value="C:nucleus"/>
    <property type="evidence" value="ECO:0007669"/>
    <property type="project" value="UniProtKB-SubCell"/>
</dbReference>
<dbReference type="GO" id="GO:0006325">
    <property type="term" value="P:chromatin organization"/>
    <property type="evidence" value="ECO:0007669"/>
    <property type="project" value="UniProtKB-KW"/>
</dbReference>
<comment type="pathway">
    <text evidence="6">Protein modification; protein ubiquitination.</text>
</comment>
<protein>
    <recommendedName>
        <fullName evidence="6">E3 ubiquitin protein ligase</fullName>
        <ecNumber evidence="6">2.3.2.27</ecNumber>
    </recommendedName>
</protein>
<evidence type="ECO:0000313" key="8">
    <source>
        <dbReference type="EMBL" id="CAD7651569.1"/>
    </source>
</evidence>
<keyword evidence="2 6" id="KW-0479">Metal-binding</keyword>
<feature type="non-terminal residue" evidence="8">
    <location>
        <position position="150"/>
    </location>
</feature>
<keyword evidence="9" id="KW-1185">Reference proteome</keyword>
<dbReference type="PANTHER" id="PTHR23163">
    <property type="entry name" value="RING FINGER PROTEIN-RELATED"/>
    <property type="match status" value="1"/>
</dbReference>
<dbReference type="GO" id="GO:0033503">
    <property type="term" value="C:HULC complex"/>
    <property type="evidence" value="ECO:0007669"/>
    <property type="project" value="TreeGrafter"/>
</dbReference>